<dbReference type="AlphaFoldDB" id="A0A8T9SSF7"/>
<keyword evidence="3" id="KW-1185">Reference proteome</keyword>
<name>A0A8T9SSF7_9BACT</name>
<protein>
    <recommendedName>
        <fullName evidence="4">Outer membrane protein beta-barrel domain-containing protein</fullName>
    </recommendedName>
</protein>
<sequence length="212" mass="23213">MKPYRIRRMRHTATLLAGLLLGGWSATAQSTDAPTPRPWYVPDHAVLQTGGGIGMLTTGAGYSPSRHPHRFDADVLVGYVPARYTGHRAFAIFTAKATYSPFSVQLAERWRLLPLSVGGLVNYTPAAQINRNSADKYGYRGYYWWTTTLRAGAFLGSRVALSLPRATGGKREVSLYYELGTNDLYLVSYLPNRSGLSLGQILTLGVGAKVDL</sequence>
<proteinExistence type="predicted"/>
<dbReference type="RefSeq" id="WP_245093022.1">
    <property type="nucleotide sequence ID" value="NZ_CP095053.1"/>
</dbReference>
<dbReference type="Proteomes" id="UP000829925">
    <property type="component" value="Chromosome"/>
</dbReference>
<evidence type="ECO:0008006" key="4">
    <source>
        <dbReference type="Google" id="ProtNLM"/>
    </source>
</evidence>
<feature type="chain" id="PRO_5035741716" description="Outer membrane protein beta-barrel domain-containing protein" evidence="1">
    <location>
        <begin position="29"/>
        <end position="212"/>
    </location>
</feature>
<evidence type="ECO:0000256" key="1">
    <source>
        <dbReference type="SAM" id="SignalP"/>
    </source>
</evidence>
<evidence type="ECO:0000313" key="3">
    <source>
        <dbReference type="Proteomes" id="UP000829925"/>
    </source>
</evidence>
<dbReference type="EMBL" id="CP095053">
    <property type="protein sequence ID" value="UOR05062.1"/>
    <property type="molecule type" value="Genomic_DNA"/>
</dbReference>
<keyword evidence="1" id="KW-0732">Signal</keyword>
<accession>A0A8T9SSF7</accession>
<dbReference type="KEGG" id="haei:MUN82_19255"/>
<evidence type="ECO:0000313" key="2">
    <source>
        <dbReference type="EMBL" id="UOR05062.1"/>
    </source>
</evidence>
<feature type="signal peptide" evidence="1">
    <location>
        <begin position="1"/>
        <end position="28"/>
    </location>
</feature>
<organism evidence="2 3">
    <name type="scientific">Hymenobacter aerilatus</name>
    <dbReference type="NCBI Taxonomy" id="2932251"/>
    <lineage>
        <taxon>Bacteria</taxon>
        <taxon>Pseudomonadati</taxon>
        <taxon>Bacteroidota</taxon>
        <taxon>Cytophagia</taxon>
        <taxon>Cytophagales</taxon>
        <taxon>Hymenobacteraceae</taxon>
        <taxon>Hymenobacter</taxon>
    </lineage>
</organism>
<reference evidence="2 3" key="1">
    <citation type="submission" date="2022-04" db="EMBL/GenBank/DDBJ databases">
        <title>Hymenobacter sp. isolated from the air.</title>
        <authorList>
            <person name="Won M."/>
            <person name="Lee C.-M."/>
            <person name="Woen H.-Y."/>
            <person name="Kwon S.-W."/>
        </authorList>
    </citation>
    <scope>NUCLEOTIDE SEQUENCE [LARGE SCALE GENOMIC DNA]</scope>
    <source>
        <strain evidence="3">5413 J-13</strain>
    </source>
</reference>
<gene>
    <name evidence="2" type="ORF">MUN82_19255</name>
</gene>